<evidence type="ECO:0000256" key="1">
    <source>
        <dbReference type="SAM" id="Phobius"/>
    </source>
</evidence>
<keyword evidence="1" id="KW-0472">Membrane</keyword>
<keyword evidence="1" id="KW-0812">Transmembrane</keyword>
<dbReference type="AlphaFoldDB" id="A0A6G0Z0R4"/>
<proteinExistence type="predicted"/>
<dbReference type="EMBL" id="VUJU01001728">
    <property type="protein sequence ID" value="KAF0764074.1"/>
    <property type="molecule type" value="Genomic_DNA"/>
</dbReference>
<reference evidence="2 3" key="1">
    <citation type="submission" date="2019-08" db="EMBL/GenBank/DDBJ databases">
        <title>Whole genome of Aphis craccivora.</title>
        <authorList>
            <person name="Voronova N.V."/>
            <person name="Shulinski R.S."/>
            <person name="Bandarenka Y.V."/>
            <person name="Zhorov D.G."/>
            <person name="Warner D."/>
        </authorList>
    </citation>
    <scope>NUCLEOTIDE SEQUENCE [LARGE SCALE GENOMIC DNA]</scope>
    <source>
        <strain evidence="2">180601</strain>
        <tissue evidence="2">Whole Body</tissue>
    </source>
</reference>
<name>A0A6G0Z0R4_APHCR</name>
<gene>
    <name evidence="2" type="ORF">FWK35_00007691</name>
</gene>
<evidence type="ECO:0000313" key="3">
    <source>
        <dbReference type="Proteomes" id="UP000478052"/>
    </source>
</evidence>
<protein>
    <submittedName>
        <fullName evidence="2">Uncharacterized protein</fullName>
    </submittedName>
</protein>
<keyword evidence="1" id="KW-1133">Transmembrane helix</keyword>
<organism evidence="2 3">
    <name type="scientific">Aphis craccivora</name>
    <name type="common">Cowpea aphid</name>
    <dbReference type="NCBI Taxonomy" id="307492"/>
    <lineage>
        <taxon>Eukaryota</taxon>
        <taxon>Metazoa</taxon>
        <taxon>Ecdysozoa</taxon>
        <taxon>Arthropoda</taxon>
        <taxon>Hexapoda</taxon>
        <taxon>Insecta</taxon>
        <taxon>Pterygota</taxon>
        <taxon>Neoptera</taxon>
        <taxon>Paraneoptera</taxon>
        <taxon>Hemiptera</taxon>
        <taxon>Sternorrhyncha</taxon>
        <taxon>Aphidomorpha</taxon>
        <taxon>Aphidoidea</taxon>
        <taxon>Aphididae</taxon>
        <taxon>Aphidini</taxon>
        <taxon>Aphis</taxon>
        <taxon>Aphis</taxon>
    </lineage>
</organism>
<evidence type="ECO:0000313" key="2">
    <source>
        <dbReference type="EMBL" id="KAF0764074.1"/>
    </source>
</evidence>
<dbReference type="OrthoDB" id="6594467at2759"/>
<dbReference type="Proteomes" id="UP000478052">
    <property type="component" value="Unassembled WGS sequence"/>
</dbReference>
<accession>A0A6G0Z0R4</accession>
<feature type="transmembrane region" description="Helical" evidence="1">
    <location>
        <begin position="126"/>
        <end position="144"/>
    </location>
</feature>
<comment type="caution">
    <text evidence="2">The sequence shown here is derived from an EMBL/GenBank/DDBJ whole genome shotgun (WGS) entry which is preliminary data.</text>
</comment>
<keyword evidence="3" id="KW-1185">Reference proteome</keyword>
<sequence length="162" mass="18877">MSCISLKKLFEVTVLYFRLAIYIFRVTQIKCVQHRLLKMISLSMGINHEPYDYIPVLMTLNLSTLNKRRNENDIKFLNGLNSGIIDSPCLLSRIGLYIQKITCSRDPYYSATVSRNYLDNDTLRRAIYNGSLIMSYYLTLLVILNSNSLGYFFHSYIKHILI</sequence>